<keyword evidence="2" id="KW-0645">Protease</keyword>
<dbReference type="InterPro" id="IPR004635">
    <property type="entry name" value="Pept_S49_SppA"/>
</dbReference>
<dbReference type="GO" id="GO:0008236">
    <property type="term" value="F:serine-type peptidase activity"/>
    <property type="evidence" value="ECO:0007669"/>
    <property type="project" value="UniProtKB-KW"/>
</dbReference>
<dbReference type="InterPro" id="IPR029045">
    <property type="entry name" value="ClpP/crotonase-like_dom_sf"/>
</dbReference>
<dbReference type="PANTHER" id="PTHR42987">
    <property type="entry name" value="PEPTIDASE S49"/>
    <property type="match status" value="1"/>
</dbReference>
<feature type="domain" description="Peptidase S49" evidence="6">
    <location>
        <begin position="154"/>
        <end position="301"/>
    </location>
</feature>
<evidence type="ECO:0000313" key="7">
    <source>
        <dbReference type="EMBL" id="MCA9397419.1"/>
    </source>
</evidence>
<sequence>MDTPRTDVPIPPQHYTENASGRVKRFVTKSKDIVSIFGVVLRFAFYTFLFISFAGVFGLLGLGSDTLVSHSVLYGDGPEKIAVIPLNGVITETAQSSSLVSLDQQSLTPNNVYALLKGIEKDSLVAAVVLRINSPGGSVTASEEIYQLITRFKEKTNIPVYVSMSEVAASGGYYISLAADKIIADPTTLTGSIGVISSNYNLNGLAEQYGVESVTVTSGENKAFLDPLNEVDPEQIAILKSIIDEIYEQFLDRITANREIADSTLSELADGRPLSGKQAKEAGFVDEVAGYYDSLEMVQNELQLPDAQVIEYSNGSFLSGLLGAVSQSFGTSAIDEVFPWYTLQGKMLYLYLP</sequence>
<reference evidence="7" key="2">
    <citation type="journal article" date="2021" name="Microbiome">
        <title>Successional dynamics and alternative stable states in a saline activated sludge microbial community over 9 years.</title>
        <authorList>
            <person name="Wang Y."/>
            <person name="Ye J."/>
            <person name="Ju F."/>
            <person name="Liu L."/>
            <person name="Boyd J.A."/>
            <person name="Deng Y."/>
            <person name="Parks D.H."/>
            <person name="Jiang X."/>
            <person name="Yin X."/>
            <person name="Woodcroft B.J."/>
            <person name="Tyson G.W."/>
            <person name="Hugenholtz P."/>
            <person name="Polz M.F."/>
            <person name="Zhang T."/>
        </authorList>
    </citation>
    <scope>NUCLEOTIDE SEQUENCE</scope>
    <source>
        <strain evidence="7">HKST-UBA02</strain>
    </source>
</reference>
<dbReference type="Pfam" id="PF01343">
    <property type="entry name" value="Peptidase_S49"/>
    <property type="match status" value="1"/>
</dbReference>
<keyword evidence="4" id="KW-0720">Serine protease</keyword>
<dbReference type="NCBIfam" id="TIGR00706">
    <property type="entry name" value="SppA_dom"/>
    <property type="match status" value="1"/>
</dbReference>
<evidence type="ECO:0000256" key="1">
    <source>
        <dbReference type="ARBA" id="ARBA00008683"/>
    </source>
</evidence>
<protein>
    <submittedName>
        <fullName evidence="7">Signal peptide peptidase SppA</fullName>
    </submittedName>
</protein>
<name>A0A955RW31_UNCKA</name>
<dbReference type="AlphaFoldDB" id="A0A955RW31"/>
<proteinExistence type="inferred from homology"/>
<keyword evidence="5" id="KW-0472">Membrane</keyword>
<accession>A0A955RW31</accession>
<evidence type="ECO:0000256" key="5">
    <source>
        <dbReference type="SAM" id="Phobius"/>
    </source>
</evidence>
<evidence type="ECO:0000256" key="4">
    <source>
        <dbReference type="ARBA" id="ARBA00022825"/>
    </source>
</evidence>
<dbReference type="InterPro" id="IPR047272">
    <property type="entry name" value="S49_SppA_C"/>
</dbReference>
<dbReference type="GO" id="GO:0006508">
    <property type="term" value="P:proteolysis"/>
    <property type="evidence" value="ECO:0007669"/>
    <property type="project" value="UniProtKB-KW"/>
</dbReference>
<dbReference type="PANTHER" id="PTHR42987:SF4">
    <property type="entry name" value="PROTEASE SOHB-RELATED"/>
    <property type="match status" value="1"/>
</dbReference>
<dbReference type="SUPFAM" id="SSF52096">
    <property type="entry name" value="ClpP/crotonase"/>
    <property type="match status" value="1"/>
</dbReference>
<feature type="transmembrane region" description="Helical" evidence="5">
    <location>
        <begin position="33"/>
        <end position="62"/>
    </location>
</feature>
<organism evidence="7 8">
    <name type="scientific">candidate division WWE3 bacterium</name>
    <dbReference type="NCBI Taxonomy" id="2053526"/>
    <lineage>
        <taxon>Bacteria</taxon>
        <taxon>Katanobacteria</taxon>
    </lineage>
</organism>
<keyword evidence="3" id="KW-0378">Hydrolase</keyword>
<dbReference type="EMBL" id="JAGQKY010000034">
    <property type="protein sequence ID" value="MCA9397419.1"/>
    <property type="molecule type" value="Genomic_DNA"/>
</dbReference>
<dbReference type="Gene3D" id="3.90.226.10">
    <property type="entry name" value="2-enoyl-CoA Hydratase, Chain A, domain 1"/>
    <property type="match status" value="2"/>
</dbReference>
<gene>
    <name evidence="7" type="primary">sppA</name>
    <name evidence="7" type="ORF">KC573_01205</name>
</gene>
<evidence type="ECO:0000313" key="8">
    <source>
        <dbReference type="Proteomes" id="UP000699691"/>
    </source>
</evidence>
<evidence type="ECO:0000256" key="2">
    <source>
        <dbReference type="ARBA" id="ARBA00022670"/>
    </source>
</evidence>
<dbReference type="CDD" id="cd07023">
    <property type="entry name" value="S49_Sppa_N_C"/>
    <property type="match status" value="1"/>
</dbReference>
<evidence type="ECO:0000259" key="6">
    <source>
        <dbReference type="Pfam" id="PF01343"/>
    </source>
</evidence>
<evidence type="ECO:0000256" key="3">
    <source>
        <dbReference type="ARBA" id="ARBA00022801"/>
    </source>
</evidence>
<comment type="caution">
    <text evidence="7">The sequence shown here is derived from an EMBL/GenBank/DDBJ whole genome shotgun (WGS) entry which is preliminary data.</text>
</comment>
<dbReference type="InterPro" id="IPR002142">
    <property type="entry name" value="Peptidase_S49"/>
</dbReference>
<reference evidence="7" key="1">
    <citation type="submission" date="2020-04" db="EMBL/GenBank/DDBJ databases">
        <authorList>
            <person name="Zhang T."/>
        </authorList>
    </citation>
    <scope>NUCLEOTIDE SEQUENCE</scope>
    <source>
        <strain evidence="7">HKST-UBA02</strain>
    </source>
</reference>
<keyword evidence="5" id="KW-1133">Transmembrane helix</keyword>
<comment type="similarity">
    <text evidence="1">Belongs to the peptidase S49 family.</text>
</comment>
<dbReference type="Proteomes" id="UP000699691">
    <property type="component" value="Unassembled WGS sequence"/>
</dbReference>
<keyword evidence="5" id="KW-0812">Transmembrane</keyword>